<keyword evidence="2" id="KW-1185">Reference proteome</keyword>
<organism evidence="1 2">
    <name type="scientific">Chitinophaga ginsengisegetis</name>
    <dbReference type="NCBI Taxonomy" id="393003"/>
    <lineage>
        <taxon>Bacteria</taxon>
        <taxon>Pseudomonadati</taxon>
        <taxon>Bacteroidota</taxon>
        <taxon>Chitinophagia</taxon>
        <taxon>Chitinophagales</taxon>
        <taxon>Chitinophagaceae</taxon>
        <taxon>Chitinophaga</taxon>
    </lineage>
</organism>
<dbReference type="SUPFAM" id="SSF48452">
    <property type="entry name" value="TPR-like"/>
    <property type="match status" value="1"/>
</dbReference>
<dbReference type="PROSITE" id="PS51257">
    <property type="entry name" value="PROKAR_LIPOPROTEIN"/>
    <property type="match status" value="1"/>
</dbReference>
<dbReference type="STRING" id="393003.SAMN05660461_3417"/>
<evidence type="ECO:0000313" key="1">
    <source>
        <dbReference type="EMBL" id="SKD06411.1"/>
    </source>
</evidence>
<sequence length="496" mass="55778">MKTYNNQYILLLLSAVLLLGASCKKNLDINNDPNNPPLERATPYVLFPPAVMSTVSCAGTDGAVIGGIWSQYWTQSNASNQYKTIDAYNIQRTDYNALYTQMFSGALQDYSLMLKLCDSLHDYSFGLMGTVMKAYSYQILVDLYDQVPYQEAFGGLNQLQPKFDRGDSIYSWLLRDLDIALSKDLTVTILDENAAQDIIYKGDMDKWVKFANTLKLKMYLRMVNVNPTLARTKITELINSGAEFLTDVDASYSTFKDAPGQDNPLYESNIRSLNTTTNIRASYTMMSWLQKNKDSRMNKIFRAPGAARGVYYGINQGDFTSLSPTYNVAAIFRQTPLDTAYLISRAETNLMLAEADERYFGGTKAKAYYDAGVQAAFQQYKLSADTFIQAGRVYAYPTGATFDKKLEAIITQKWASFPGTHALEGFLEQNRTGYPKYSPVYSTDPSYIPGQLVYSRNGVTGAGKFPKRLVFPDVERSRNSNTPAEVPIYQKVWWAL</sequence>
<dbReference type="EMBL" id="FUZZ01000002">
    <property type="protein sequence ID" value="SKD06411.1"/>
    <property type="molecule type" value="Genomic_DNA"/>
</dbReference>
<dbReference type="InterPro" id="IPR041662">
    <property type="entry name" value="SusD-like_2"/>
</dbReference>
<dbReference type="RefSeq" id="WP_079470691.1">
    <property type="nucleotide sequence ID" value="NZ_FUZZ01000002.1"/>
</dbReference>
<dbReference type="AlphaFoldDB" id="A0A1T5P0X1"/>
<gene>
    <name evidence="1" type="ORF">SAMN05660461_3417</name>
</gene>
<name>A0A1T5P0X1_9BACT</name>
<protein>
    <submittedName>
        <fullName evidence="1">Starch-binding associating with outer membrane</fullName>
    </submittedName>
</protein>
<dbReference type="Gene3D" id="1.25.40.390">
    <property type="match status" value="1"/>
</dbReference>
<evidence type="ECO:0000313" key="2">
    <source>
        <dbReference type="Proteomes" id="UP000190166"/>
    </source>
</evidence>
<dbReference type="InterPro" id="IPR011990">
    <property type="entry name" value="TPR-like_helical_dom_sf"/>
</dbReference>
<proteinExistence type="predicted"/>
<dbReference type="Proteomes" id="UP000190166">
    <property type="component" value="Unassembled WGS sequence"/>
</dbReference>
<accession>A0A1T5P0X1</accession>
<reference evidence="1 2" key="1">
    <citation type="submission" date="2017-02" db="EMBL/GenBank/DDBJ databases">
        <authorList>
            <person name="Peterson S.W."/>
        </authorList>
    </citation>
    <scope>NUCLEOTIDE SEQUENCE [LARGE SCALE GENOMIC DNA]</scope>
    <source>
        <strain evidence="1 2">DSM 18108</strain>
    </source>
</reference>
<dbReference type="Pfam" id="PF12771">
    <property type="entry name" value="SusD-like_2"/>
    <property type="match status" value="1"/>
</dbReference>